<dbReference type="InterPro" id="IPR044068">
    <property type="entry name" value="CB"/>
</dbReference>
<sequence>MERPQQPKLLDRLRQTARFRHLSRKTEKSYLYYLRDFMLFHQKRHPQDMGAPEVRAYLSRLALNKKIAASTQNIALNALLFLYRQLLHLDLPDIEEIERPQRPKRLPTVFS</sequence>
<evidence type="ECO:0000259" key="3">
    <source>
        <dbReference type="PROSITE" id="PS51900"/>
    </source>
</evidence>
<dbReference type="PROSITE" id="PS51900">
    <property type="entry name" value="CB"/>
    <property type="match status" value="1"/>
</dbReference>
<name>A0ABT2NB60_9CYAN</name>
<proteinExistence type="predicted"/>
<organism evidence="4 5">
    <name type="scientific">Laspinema olomoucense D3b</name>
    <dbReference type="NCBI Taxonomy" id="2953688"/>
    <lineage>
        <taxon>Bacteria</taxon>
        <taxon>Bacillati</taxon>
        <taxon>Cyanobacteriota</taxon>
        <taxon>Cyanophyceae</taxon>
        <taxon>Oscillatoriophycideae</taxon>
        <taxon>Oscillatoriales</taxon>
        <taxon>Laspinemataceae</taxon>
        <taxon>Laspinema</taxon>
        <taxon>Laspinema olomoucense</taxon>
    </lineage>
</organism>
<evidence type="ECO:0000313" key="4">
    <source>
        <dbReference type="EMBL" id="MCT7978501.1"/>
    </source>
</evidence>
<evidence type="ECO:0000256" key="1">
    <source>
        <dbReference type="ARBA" id="ARBA00023125"/>
    </source>
</evidence>
<gene>
    <name evidence="4" type="ORF">NG792_12355</name>
</gene>
<dbReference type="RefSeq" id="WP_261201262.1">
    <property type="nucleotide sequence ID" value="NZ_JAMXFA010000014.1"/>
</dbReference>
<dbReference type="Proteomes" id="UP001525961">
    <property type="component" value="Unassembled WGS sequence"/>
</dbReference>
<dbReference type="InterPro" id="IPR004107">
    <property type="entry name" value="Integrase_SAM-like_N"/>
</dbReference>
<dbReference type="SUPFAM" id="SSF56349">
    <property type="entry name" value="DNA breaking-rejoining enzymes"/>
    <property type="match status" value="1"/>
</dbReference>
<dbReference type="Gene3D" id="1.10.150.130">
    <property type="match status" value="1"/>
</dbReference>
<evidence type="ECO:0000256" key="2">
    <source>
        <dbReference type="PROSITE-ProRule" id="PRU01248"/>
    </source>
</evidence>
<feature type="domain" description="Core-binding (CB)" evidence="3">
    <location>
        <begin position="4"/>
        <end position="87"/>
    </location>
</feature>
<dbReference type="InterPro" id="IPR010998">
    <property type="entry name" value="Integrase_recombinase_N"/>
</dbReference>
<evidence type="ECO:0000313" key="5">
    <source>
        <dbReference type="Proteomes" id="UP001525961"/>
    </source>
</evidence>
<dbReference type="InterPro" id="IPR011010">
    <property type="entry name" value="DNA_brk_join_enz"/>
</dbReference>
<reference evidence="4 5" key="1">
    <citation type="journal article" date="2022" name="Front. Microbiol.">
        <title>High genomic differentiation and limited gene flow indicate recent cryptic speciation within the genus Laspinema (cyanobacteria).</title>
        <authorList>
            <person name="Stanojkovic A."/>
            <person name="Skoupy S."/>
            <person name="Skaloud P."/>
            <person name="Dvorak P."/>
        </authorList>
    </citation>
    <scope>NUCLEOTIDE SEQUENCE [LARGE SCALE GENOMIC DNA]</scope>
    <source>
        <strain evidence="4 5">D3b</strain>
    </source>
</reference>
<keyword evidence="1 2" id="KW-0238">DNA-binding</keyword>
<comment type="caution">
    <text evidence="4">The sequence shown here is derived from an EMBL/GenBank/DDBJ whole genome shotgun (WGS) entry which is preliminary data.</text>
</comment>
<dbReference type="EMBL" id="JAMXFA010000014">
    <property type="protein sequence ID" value="MCT7978501.1"/>
    <property type="molecule type" value="Genomic_DNA"/>
</dbReference>
<dbReference type="Pfam" id="PF13495">
    <property type="entry name" value="Phage_int_SAM_4"/>
    <property type="match status" value="1"/>
</dbReference>
<keyword evidence="5" id="KW-1185">Reference proteome</keyword>
<protein>
    <submittedName>
        <fullName evidence="4">Phage integrase N-terminal SAM-like domain-containing protein</fullName>
    </submittedName>
</protein>
<accession>A0ABT2NB60</accession>